<reference evidence="2 3" key="1">
    <citation type="submission" date="2024-07" db="EMBL/GenBank/DDBJ databases">
        <title>Chromosome-level genome assembly of the water stick insect Ranatra chinensis (Heteroptera: Nepidae).</title>
        <authorList>
            <person name="Liu X."/>
        </authorList>
    </citation>
    <scope>NUCLEOTIDE SEQUENCE [LARGE SCALE GENOMIC DNA]</scope>
    <source>
        <strain evidence="2">Cailab_2021Rc</strain>
        <tissue evidence="2">Muscle</tissue>
    </source>
</reference>
<proteinExistence type="predicted"/>
<keyword evidence="3" id="KW-1185">Reference proteome</keyword>
<sequence length="220" mass="23763">MGNFTRLSRMSGSLSLALPNDGACMELDDGPVLKVRGKEGWVKGVTGAVTVAVPMGAARGTLYNGHRNGLCNAPLPSCRYMHPCFDNPVGQVCSGGGRFVLPSSDPTRRPSVSKRPAPHRRLTSLPATLNVHADLPPYNGIMATYATYRHIELDNVGCGKKRSMFLVVCKLELWTRVYMGALKYTVRGGSLVQSAPEIPRSLSSRRRPSNVPAKDVNTPS</sequence>
<protein>
    <submittedName>
        <fullName evidence="2">Uncharacterized protein</fullName>
    </submittedName>
</protein>
<feature type="region of interest" description="Disordered" evidence="1">
    <location>
        <begin position="195"/>
        <end position="220"/>
    </location>
</feature>
<dbReference type="Proteomes" id="UP001558652">
    <property type="component" value="Unassembled WGS sequence"/>
</dbReference>
<accession>A0ABD0YT02</accession>
<evidence type="ECO:0000313" key="2">
    <source>
        <dbReference type="EMBL" id="KAL1139128.1"/>
    </source>
</evidence>
<organism evidence="2 3">
    <name type="scientific">Ranatra chinensis</name>
    <dbReference type="NCBI Taxonomy" id="642074"/>
    <lineage>
        <taxon>Eukaryota</taxon>
        <taxon>Metazoa</taxon>
        <taxon>Ecdysozoa</taxon>
        <taxon>Arthropoda</taxon>
        <taxon>Hexapoda</taxon>
        <taxon>Insecta</taxon>
        <taxon>Pterygota</taxon>
        <taxon>Neoptera</taxon>
        <taxon>Paraneoptera</taxon>
        <taxon>Hemiptera</taxon>
        <taxon>Heteroptera</taxon>
        <taxon>Panheteroptera</taxon>
        <taxon>Nepomorpha</taxon>
        <taxon>Nepidae</taxon>
        <taxon>Ranatrinae</taxon>
        <taxon>Ranatra</taxon>
    </lineage>
</organism>
<evidence type="ECO:0000313" key="3">
    <source>
        <dbReference type="Proteomes" id="UP001558652"/>
    </source>
</evidence>
<evidence type="ECO:0000256" key="1">
    <source>
        <dbReference type="SAM" id="MobiDB-lite"/>
    </source>
</evidence>
<dbReference type="AlphaFoldDB" id="A0ABD0YT02"/>
<comment type="caution">
    <text evidence="2">The sequence shown here is derived from an EMBL/GenBank/DDBJ whole genome shotgun (WGS) entry which is preliminary data.</text>
</comment>
<dbReference type="EMBL" id="JBFDAA010000003">
    <property type="protein sequence ID" value="KAL1139128.1"/>
    <property type="molecule type" value="Genomic_DNA"/>
</dbReference>
<name>A0ABD0YT02_9HEMI</name>
<gene>
    <name evidence="2" type="ORF">AAG570_009188</name>
</gene>